<organism evidence="1 2">
    <name type="scientific">Klebsiella pneumoniae</name>
    <dbReference type="NCBI Taxonomy" id="573"/>
    <lineage>
        <taxon>Bacteria</taxon>
        <taxon>Pseudomonadati</taxon>
        <taxon>Pseudomonadota</taxon>
        <taxon>Gammaproteobacteria</taxon>
        <taxon>Enterobacterales</taxon>
        <taxon>Enterobacteriaceae</taxon>
        <taxon>Klebsiella/Raoultella group</taxon>
        <taxon>Klebsiella</taxon>
        <taxon>Klebsiella pneumoniae complex</taxon>
    </lineage>
</organism>
<dbReference type="Proteomes" id="UP000250675">
    <property type="component" value="Unassembled WGS sequence"/>
</dbReference>
<sequence>MTVTIERLQAFLADPSAGQDVHEMASELLAVRAITACYTKEGQHVLLETCNVLIDRKNTSEYSDNLREIARVARGVLANNKENNG</sequence>
<evidence type="ECO:0000313" key="1">
    <source>
        <dbReference type="EMBL" id="SQC20690.1"/>
    </source>
</evidence>
<name>A0A2X3G332_KLEPN</name>
<evidence type="ECO:0000313" key="2">
    <source>
        <dbReference type="Proteomes" id="UP000250675"/>
    </source>
</evidence>
<protein>
    <submittedName>
        <fullName evidence="1">Uncharacterized protein</fullName>
    </submittedName>
</protein>
<accession>A0A2X3G332</accession>
<dbReference type="EMBL" id="UASO01000004">
    <property type="protein sequence ID" value="SQC20690.1"/>
    <property type="molecule type" value="Genomic_DNA"/>
</dbReference>
<gene>
    <name evidence="1" type="ORF">NCTC9645_01724</name>
</gene>
<dbReference type="AlphaFoldDB" id="A0A2X3G332"/>
<proteinExistence type="predicted"/>
<reference evidence="1 2" key="1">
    <citation type="submission" date="2018-06" db="EMBL/GenBank/DDBJ databases">
        <authorList>
            <consortium name="Pathogen Informatics"/>
            <person name="Doyle S."/>
        </authorList>
    </citation>
    <scope>NUCLEOTIDE SEQUENCE [LARGE SCALE GENOMIC DNA]</scope>
    <source>
        <strain evidence="1 2">NCTC9645</strain>
    </source>
</reference>